<sequence length="130" mass="14003">MAKIKILAGDFLDGHAVYEPGFITIETVVYPWPGLKISTQEIRDVTLVSESSNSDVSSSVSLGLAGAMVLGPMGAVAGFMLAGEEDEVTFSVALRDGRSMLCVTDGCTYRDIESTVGKQEYFKRHKSHPL</sequence>
<proteinExistence type="predicted"/>
<accession>A0A1H1CU96</accession>
<dbReference type="RefSeq" id="WP_090319100.1">
    <property type="nucleotide sequence ID" value="NZ_FNKJ01000003.1"/>
</dbReference>
<evidence type="ECO:0000313" key="2">
    <source>
        <dbReference type="Proteomes" id="UP000199570"/>
    </source>
</evidence>
<dbReference type="AlphaFoldDB" id="A0A1H1CU96"/>
<gene>
    <name evidence="1" type="ORF">SAMN04490195_1390</name>
</gene>
<reference evidence="2" key="1">
    <citation type="submission" date="2016-10" db="EMBL/GenBank/DDBJ databases">
        <authorList>
            <person name="Varghese N."/>
            <person name="Submissions S."/>
        </authorList>
    </citation>
    <scope>NUCLEOTIDE SEQUENCE [LARGE SCALE GENOMIC DNA]</scope>
    <source>
        <strain evidence="2">BS3775</strain>
    </source>
</reference>
<dbReference type="OrthoDB" id="6195742at2"/>
<keyword evidence="2" id="KW-1185">Reference proteome</keyword>
<dbReference type="EMBL" id="FNKJ01000003">
    <property type="protein sequence ID" value="SDQ67794.1"/>
    <property type="molecule type" value="Genomic_DNA"/>
</dbReference>
<dbReference type="Proteomes" id="UP000199570">
    <property type="component" value="Unassembled WGS sequence"/>
</dbReference>
<name>A0A1H1CU96_9PSED</name>
<protein>
    <submittedName>
        <fullName evidence="1">Uncharacterized protein</fullName>
    </submittedName>
</protein>
<evidence type="ECO:0000313" key="1">
    <source>
        <dbReference type="EMBL" id="SDQ67794.1"/>
    </source>
</evidence>
<organism evidence="1 2">
    <name type="scientific">Pseudomonas moorei</name>
    <dbReference type="NCBI Taxonomy" id="395599"/>
    <lineage>
        <taxon>Bacteria</taxon>
        <taxon>Pseudomonadati</taxon>
        <taxon>Pseudomonadota</taxon>
        <taxon>Gammaproteobacteria</taxon>
        <taxon>Pseudomonadales</taxon>
        <taxon>Pseudomonadaceae</taxon>
        <taxon>Pseudomonas</taxon>
    </lineage>
</organism>